<name>A0ACD0NXS1_9BASI</name>
<dbReference type="Proteomes" id="UP000245626">
    <property type="component" value="Unassembled WGS sequence"/>
</dbReference>
<organism evidence="1 2">
    <name type="scientific">Violaceomyces palustris</name>
    <dbReference type="NCBI Taxonomy" id="1673888"/>
    <lineage>
        <taxon>Eukaryota</taxon>
        <taxon>Fungi</taxon>
        <taxon>Dikarya</taxon>
        <taxon>Basidiomycota</taxon>
        <taxon>Ustilaginomycotina</taxon>
        <taxon>Ustilaginomycetes</taxon>
        <taxon>Violaceomycetales</taxon>
        <taxon>Violaceomycetaceae</taxon>
        <taxon>Violaceomyces</taxon>
    </lineage>
</organism>
<gene>
    <name evidence="1" type="ORF">IE53DRAFT_88170</name>
</gene>
<proteinExistence type="predicted"/>
<accession>A0ACD0NXS1</accession>
<dbReference type="EMBL" id="KZ819917">
    <property type="protein sequence ID" value="PWN50581.1"/>
    <property type="molecule type" value="Genomic_DNA"/>
</dbReference>
<reference evidence="1 2" key="1">
    <citation type="journal article" date="2018" name="Mol. Biol. Evol.">
        <title>Broad Genomic Sampling Reveals a Smut Pathogenic Ancestry of the Fungal Clade Ustilaginomycotina.</title>
        <authorList>
            <person name="Kijpornyongpan T."/>
            <person name="Mondo S.J."/>
            <person name="Barry K."/>
            <person name="Sandor L."/>
            <person name="Lee J."/>
            <person name="Lipzen A."/>
            <person name="Pangilinan J."/>
            <person name="LaButti K."/>
            <person name="Hainaut M."/>
            <person name="Henrissat B."/>
            <person name="Grigoriev I.V."/>
            <person name="Spatafora J.W."/>
            <person name="Aime M.C."/>
        </authorList>
    </citation>
    <scope>NUCLEOTIDE SEQUENCE [LARGE SCALE GENOMIC DNA]</scope>
    <source>
        <strain evidence="1 2">SA 807</strain>
    </source>
</reference>
<evidence type="ECO:0000313" key="2">
    <source>
        <dbReference type="Proteomes" id="UP000245626"/>
    </source>
</evidence>
<sequence length="666" mass="69582">MDFSGDDSDLSDVPPLTPGPPKTPLTSPKPNSSEPNRSETFHHPNPTSASSSSRSSPPSSSHPPRGKTSKSNKRSGGGGTAGTQADAKADSKVLSHTKNNETTTSKVQRRGTRERRPSSKILSMAQDAAEEEVPRVSATSSSSSSSRSRNPTDSTGKSKVQPKRVPSKSTDKDEAGVAEDFTPAKGTTDPSSGGGGTKPKIKITLKKGNRSGEVSREGSVSTSIADQSQDPQSIRSDKRRLKDELKDLGSEADEGRGGREAREEEEGGDEELGADVFEEQADDSWDEYRSEAVVGVKSKGRASVGKRSRATSKGDPPGKRKRVKVQGDDSAAAELESEVEDEEPIQDLVSESEVESDEKVSATKPRKGRAIGRKGGKAALAKGKSNKEESGSSGTASGPPRNAYVKKKLQAAASGGGESGTKSGSPSEPPSNQTNDSKSKPSIHSPATNKANTKPSNGQASNASLLNKQQAAGSQASTPISSSAKVQPRPGALGSGQRPRPSAVNASGEVKFGKTMSGWDQLFGGGGGSNSNKSTPEQRAREVRSERGGKASGASNGRPTNKSGKDSGHLPSAGSSSGNSNGRTKYNTASIRSAPGLESLSSQELAERRRREEESNLDTSDCFDLLAHAEIMMAFEEEMGLERRLLKPSRFGAGLVHFSGNGSVKS</sequence>
<evidence type="ECO:0000313" key="1">
    <source>
        <dbReference type="EMBL" id="PWN50581.1"/>
    </source>
</evidence>
<keyword evidence="2" id="KW-1185">Reference proteome</keyword>
<protein>
    <submittedName>
        <fullName evidence="1">Uncharacterized protein</fullName>
    </submittedName>
</protein>